<dbReference type="PIRSF" id="PIRSF000905">
    <property type="entry name" value="Glucose-6-phosphatase"/>
    <property type="match status" value="1"/>
</dbReference>
<comment type="pathway">
    <text evidence="2">Carbohydrate biosynthesis; gluconeogenesis.</text>
</comment>
<dbReference type="PANTHER" id="PTHR12591">
    <property type="entry name" value="GLUCOSE-6-PHOSPHATASE"/>
    <property type="match status" value="1"/>
</dbReference>
<evidence type="ECO:0000256" key="2">
    <source>
        <dbReference type="ARBA" id="ARBA00004742"/>
    </source>
</evidence>
<dbReference type="RefSeq" id="XP_015277732.1">
    <property type="nucleotide sequence ID" value="XM_015422246.1"/>
</dbReference>
<accession>A0ABM1KVJ5</accession>
<evidence type="ECO:0000256" key="1">
    <source>
        <dbReference type="ARBA" id="ARBA00004477"/>
    </source>
</evidence>
<dbReference type="PANTHER" id="PTHR12591:SF1">
    <property type="entry name" value="GLUCOSE-6-PHOSPHATASE 2"/>
    <property type="match status" value="1"/>
</dbReference>
<evidence type="ECO:0000256" key="8">
    <source>
        <dbReference type="ARBA" id="ARBA00022824"/>
    </source>
</evidence>
<dbReference type="GeneID" id="107119687"/>
<gene>
    <name evidence="14" type="primary">G6PC2</name>
</gene>
<dbReference type="Pfam" id="PF01569">
    <property type="entry name" value="PAP2"/>
    <property type="match status" value="1"/>
</dbReference>
<comment type="subcellular location">
    <subcellularLocation>
        <location evidence="1">Endoplasmic reticulum membrane</location>
        <topology evidence="1">Multi-pass membrane protein</topology>
    </subcellularLocation>
</comment>
<dbReference type="Gene3D" id="1.20.144.10">
    <property type="entry name" value="Phosphatidic acid phosphatase type 2/haloperoxidase"/>
    <property type="match status" value="1"/>
</dbReference>
<keyword evidence="13" id="KW-1185">Reference proteome</keyword>
<keyword evidence="8" id="KW-0256">Endoplasmic reticulum</keyword>
<dbReference type="SUPFAM" id="SSF48317">
    <property type="entry name" value="Acid phosphatase/Vanadium-dependent haloperoxidase"/>
    <property type="match status" value="1"/>
</dbReference>
<evidence type="ECO:0000256" key="11">
    <source>
        <dbReference type="SAM" id="Phobius"/>
    </source>
</evidence>
<proteinExistence type="inferred from homology"/>
<dbReference type="InterPro" id="IPR000326">
    <property type="entry name" value="PAP2/HPO"/>
</dbReference>
<sequence>MDLLHRNGVLIIQHLQKDYRSYQHFLNFMSHIGDPRNIFLIYFPLWFQLNPAVGTKMIWVAVIGDWFNLIFKWILFGHRPYWWVQETVIYPNQSIPRLEQFPITCETGPGSPSGHAMGSSCVWYVMVSAALSYRSRQKDKSALALHRLAWSFLWSIFWIIQISVCVSRVFIATHFPHQVILGVLAGMLVAEVFEHTPSIQTASLKTYIEANVFLFFSALGFYLVLKLIDIDLLWSVPKAKKWCTNPEWVNIDTTPFAGLVRNVGVFFGLGLGIHSEMFVMSCKVKSGYEGTFRISCTAASLAMLQLYDCIKIPTHAEYLFYILSFCKSAAIPLTVVALVPYCIHVLMKQPEKKTSTEGMVNVGLENLGASRLYCD</sequence>
<organism evidence="13 14">
    <name type="scientific">Gekko japonicus</name>
    <name type="common">Schlegel's Japanese gecko</name>
    <dbReference type="NCBI Taxonomy" id="146911"/>
    <lineage>
        <taxon>Eukaryota</taxon>
        <taxon>Metazoa</taxon>
        <taxon>Chordata</taxon>
        <taxon>Craniata</taxon>
        <taxon>Vertebrata</taxon>
        <taxon>Euteleostomi</taxon>
        <taxon>Lepidosauria</taxon>
        <taxon>Squamata</taxon>
        <taxon>Bifurcata</taxon>
        <taxon>Gekkota</taxon>
        <taxon>Gekkonidae</taxon>
        <taxon>Gekkoninae</taxon>
        <taxon>Gekko</taxon>
    </lineage>
</organism>
<feature type="transmembrane region" description="Helical" evidence="11">
    <location>
        <begin position="57"/>
        <end position="76"/>
    </location>
</feature>
<evidence type="ECO:0000256" key="6">
    <source>
        <dbReference type="ARBA" id="ARBA00022692"/>
    </source>
</evidence>
<evidence type="ECO:0000313" key="14">
    <source>
        <dbReference type="RefSeq" id="XP_015277732.1"/>
    </source>
</evidence>
<evidence type="ECO:0000313" key="13">
    <source>
        <dbReference type="Proteomes" id="UP000694871"/>
    </source>
</evidence>
<feature type="transmembrane region" description="Helical" evidence="11">
    <location>
        <begin position="206"/>
        <end position="225"/>
    </location>
</feature>
<feature type="domain" description="Phosphatidic acid phosphatase type 2/haloperoxidase" evidence="12">
    <location>
        <begin position="53"/>
        <end position="194"/>
    </location>
</feature>
<evidence type="ECO:0000256" key="9">
    <source>
        <dbReference type="ARBA" id="ARBA00022989"/>
    </source>
</evidence>
<dbReference type="EC" id="3.1.3.9" evidence="4"/>
<protein>
    <recommendedName>
        <fullName evidence="4">glucose-6-phosphatase</fullName>
        <ecNumber evidence="4">3.1.3.9</ecNumber>
    </recommendedName>
</protein>
<dbReference type="Proteomes" id="UP000694871">
    <property type="component" value="Unplaced"/>
</dbReference>
<comment type="similarity">
    <text evidence="3">Belongs to the glucose-6-phosphatase family.</text>
</comment>
<dbReference type="InterPro" id="IPR016275">
    <property type="entry name" value="Glucose-6-phosphatase"/>
</dbReference>
<dbReference type="CDD" id="cd03381">
    <property type="entry name" value="PAP2_glucose_6_phosphatase"/>
    <property type="match status" value="1"/>
</dbReference>
<dbReference type="InterPro" id="IPR036938">
    <property type="entry name" value="PAP2/HPO_sf"/>
</dbReference>
<reference evidence="14" key="1">
    <citation type="submission" date="2025-08" db="UniProtKB">
        <authorList>
            <consortium name="RefSeq"/>
        </authorList>
    </citation>
    <scope>IDENTIFICATION</scope>
</reference>
<name>A0ABM1KVJ5_GEKJA</name>
<evidence type="ECO:0000256" key="3">
    <source>
        <dbReference type="ARBA" id="ARBA00009266"/>
    </source>
</evidence>
<keyword evidence="7" id="KW-0378">Hydrolase</keyword>
<evidence type="ECO:0000256" key="7">
    <source>
        <dbReference type="ARBA" id="ARBA00022801"/>
    </source>
</evidence>
<feature type="transmembrane region" description="Helical" evidence="11">
    <location>
        <begin position="319"/>
        <end position="343"/>
    </location>
</feature>
<evidence type="ECO:0000256" key="10">
    <source>
        <dbReference type="ARBA" id="ARBA00023136"/>
    </source>
</evidence>
<evidence type="ECO:0000256" key="4">
    <source>
        <dbReference type="ARBA" id="ARBA00012634"/>
    </source>
</evidence>
<keyword evidence="6 11" id="KW-0812">Transmembrane</keyword>
<feature type="transmembrane region" description="Helical" evidence="11">
    <location>
        <begin position="148"/>
        <end position="171"/>
    </location>
</feature>
<keyword evidence="5" id="KW-0312">Gluconeogenesis</keyword>
<evidence type="ECO:0000256" key="5">
    <source>
        <dbReference type="ARBA" id="ARBA00022432"/>
    </source>
</evidence>
<keyword evidence="10 11" id="KW-0472">Membrane</keyword>
<keyword evidence="9 11" id="KW-1133">Transmembrane helix</keyword>
<evidence type="ECO:0000259" key="12">
    <source>
        <dbReference type="SMART" id="SM00014"/>
    </source>
</evidence>
<dbReference type="SMART" id="SM00014">
    <property type="entry name" value="acidPPc"/>
    <property type="match status" value="1"/>
</dbReference>
<feature type="transmembrane region" description="Helical" evidence="11">
    <location>
        <begin position="259"/>
        <end position="279"/>
    </location>
</feature>